<dbReference type="PANTHER" id="PTHR13448">
    <property type="entry name" value="TRANSMEMBRANE PROTEIN 214"/>
    <property type="match status" value="1"/>
</dbReference>
<feature type="non-terminal residue" evidence="1">
    <location>
        <position position="1"/>
    </location>
</feature>
<sequence length="116" mass="12895">DVVENMYGDMDIKYLTFLRMMSRPKAQTMLVDGALREGEPLIPLPSLEILVLLTFSSPSTGVKSTERVKAVYPLLKDVALSPDIAQRCPIRCSLRIDELSDRSQYRAPPSLPSASL</sequence>
<reference evidence="1 2" key="1">
    <citation type="submission" date="2021-05" db="EMBL/GenBank/DDBJ databases">
        <title>Genome Assembly of Synthetic Allotetraploid Brassica napus Reveals Homoeologous Exchanges between Subgenomes.</title>
        <authorList>
            <person name="Davis J.T."/>
        </authorList>
    </citation>
    <scope>NUCLEOTIDE SEQUENCE [LARGE SCALE GENOMIC DNA]</scope>
    <source>
        <strain evidence="2">cv. Da-Ae</strain>
        <tissue evidence="1">Seedling</tissue>
    </source>
</reference>
<evidence type="ECO:0000313" key="1">
    <source>
        <dbReference type="EMBL" id="KAH0942340.1"/>
    </source>
</evidence>
<organism evidence="1 2">
    <name type="scientific">Brassica napus</name>
    <name type="common">Rape</name>
    <dbReference type="NCBI Taxonomy" id="3708"/>
    <lineage>
        <taxon>Eukaryota</taxon>
        <taxon>Viridiplantae</taxon>
        <taxon>Streptophyta</taxon>
        <taxon>Embryophyta</taxon>
        <taxon>Tracheophyta</taxon>
        <taxon>Spermatophyta</taxon>
        <taxon>Magnoliopsida</taxon>
        <taxon>eudicotyledons</taxon>
        <taxon>Gunneridae</taxon>
        <taxon>Pentapetalae</taxon>
        <taxon>rosids</taxon>
        <taxon>malvids</taxon>
        <taxon>Brassicales</taxon>
        <taxon>Brassicaceae</taxon>
        <taxon>Brassiceae</taxon>
        <taxon>Brassica</taxon>
    </lineage>
</organism>
<proteinExistence type="predicted"/>
<dbReference type="PANTHER" id="PTHR13448:SF13">
    <property type="entry name" value="(RAPE) HYPOTHETICAL PROTEIN"/>
    <property type="match status" value="1"/>
</dbReference>
<dbReference type="Proteomes" id="UP000824890">
    <property type="component" value="Unassembled WGS sequence"/>
</dbReference>
<name>A0ABQ8ENV6_BRANA</name>
<dbReference type="EMBL" id="JAGKQM010000001">
    <property type="protein sequence ID" value="KAH0942340.1"/>
    <property type="molecule type" value="Genomic_DNA"/>
</dbReference>
<keyword evidence="2" id="KW-1185">Reference proteome</keyword>
<protein>
    <submittedName>
        <fullName evidence="1">Uncharacterized protein</fullName>
    </submittedName>
</protein>
<evidence type="ECO:0000313" key="2">
    <source>
        <dbReference type="Proteomes" id="UP000824890"/>
    </source>
</evidence>
<dbReference type="InterPro" id="IPR019308">
    <property type="entry name" value="TMEM214"/>
</dbReference>
<comment type="caution">
    <text evidence="1">The sequence shown here is derived from an EMBL/GenBank/DDBJ whole genome shotgun (WGS) entry which is preliminary data.</text>
</comment>
<accession>A0ABQ8ENV6</accession>
<gene>
    <name evidence="1" type="ORF">HID58_001977</name>
</gene>